<dbReference type="KEGG" id="pbro:HOP40_27055"/>
<dbReference type="InterPro" id="IPR021866">
    <property type="entry name" value="SpoIIAA-like"/>
</dbReference>
<dbReference type="InterPro" id="IPR036513">
    <property type="entry name" value="STAS_dom_sf"/>
</dbReference>
<proteinExistence type="predicted"/>
<dbReference type="InterPro" id="IPR038396">
    <property type="entry name" value="SpoIIAA-like_sf"/>
</dbReference>
<evidence type="ECO:0000313" key="2">
    <source>
        <dbReference type="Proteomes" id="UP000505377"/>
    </source>
</evidence>
<accession>A0A6M6JM08</accession>
<dbReference type="Pfam" id="PF11964">
    <property type="entry name" value="SpoIIAA-like"/>
    <property type="match status" value="2"/>
</dbReference>
<dbReference type="SUPFAM" id="SSF52091">
    <property type="entry name" value="SpoIIaa-like"/>
    <property type="match status" value="2"/>
</dbReference>
<dbReference type="Proteomes" id="UP000505377">
    <property type="component" value="Chromosome"/>
</dbReference>
<organism evidence="1 2">
    <name type="scientific">Pseudonocardia broussonetiae</name>
    <dbReference type="NCBI Taxonomy" id="2736640"/>
    <lineage>
        <taxon>Bacteria</taxon>
        <taxon>Bacillati</taxon>
        <taxon>Actinomycetota</taxon>
        <taxon>Actinomycetes</taxon>
        <taxon>Pseudonocardiales</taxon>
        <taxon>Pseudonocardiaceae</taxon>
        <taxon>Pseudonocardia</taxon>
    </lineage>
</organism>
<evidence type="ECO:0000313" key="1">
    <source>
        <dbReference type="EMBL" id="QJY48988.1"/>
    </source>
</evidence>
<keyword evidence="2" id="KW-1185">Reference proteome</keyword>
<dbReference type="EMBL" id="CP053564">
    <property type="protein sequence ID" value="QJY48988.1"/>
    <property type="molecule type" value="Genomic_DNA"/>
</dbReference>
<name>A0A6M6JM08_9PSEU</name>
<dbReference type="RefSeq" id="WP_172163765.1">
    <property type="nucleotide sequence ID" value="NZ_CP053564.1"/>
</dbReference>
<sequence length="252" mass="27071">MIEDVPDLPAGIVGLRATGTISREDYETVVAPLVDGAARSRDRLRVLCVLDEGFAGVAPDAIGEDVRLGLRAVRLMAGCAVVTDDERLRTACHIAGALLPYPLRAYPAPERDEAVAWLGGLPVSGFAVEVRPEDGVAVVHLDRPLRAGDVEVLSREIDRWLTTHADLTGLVVVAPVFPGWDSLQALRRHAGFVLRHHRRIERVAVVADGLLPALAPPLAGTLLHPRVRHFRFDEESAAIAWAGAGRTAAARA</sequence>
<protein>
    <submittedName>
        <fullName evidence="1">STAS/SEC14 domain-containing protein</fullName>
    </submittedName>
</protein>
<gene>
    <name evidence="1" type="ORF">HOP40_27055</name>
</gene>
<dbReference type="AlphaFoldDB" id="A0A6M6JM08"/>
<reference evidence="1 2" key="1">
    <citation type="submission" date="2020-05" db="EMBL/GenBank/DDBJ databases">
        <authorList>
            <person name="Mo P."/>
        </authorList>
    </citation>
    <scope>NUCLEOTIDE SEQUENCE [LARGE SCALE GENOMIC DNA]</scope>
    <source>
        <strain evidence="1 2">Gen01</strain>
    </source>
</reference>
<dbReference type="Gene3D" id="3.40.50.10600">
    <property type="entry name" value="SpoIIaa-like domains"/>
    <property type="match status" value="2"/>
</dbReference>